<gene>
    <name evidence="2" type="ORF">ENU08_01060</name>
    <name evidence="1" type="ORF">ENU41_05745</name>
</gene>
<evidence type="ECO:0000313" key="1">
    <source>
        <dbReference type="EMBL" id="HGQ36163.1"/>
    </source>
</evidence>
<dbReference type="AlphaFoldDB" id="A0A7C4NKS7"/>
<reference evidence="2" key="1">
    <citation type="journal article" date="2020" name="mSystems">
        <title>Genome- and Community-Level Interaction Insights into Carbon Utilization and Element Cycling Functions of Hydrothermarchaeota in Hydrothermal Sediment.</title>
        <authorList>
            <person name="Zhou Z."/>
            <person name="Liu Y."/>
            <person name="Xu W."/>
            <person name="Pan J."/>
            <person name="Luo Z.H."/>
            <person name="Li M."/>
        </authorList>
    </citation>
    <scope>NUCLEOTIDE SEQUENCE [LARGE SCALE GENOMIC DNA]</scope>
    <source>
        <strain evidence="2">SpSt-637</strain>
        <strain evidence="1">SpSt-667</strain>
    </source>
</reference>
<dbReference type="EMBL" id="DTCK01000036">
    <property type="protein sequence ID" value="HGQ36163.1"/>
    <property type="molecule type" value="Genomic_DNA"/>
</dbReference>
<accession>A0A7C4NKS7</accession>
<sequence>MRHELALKKLAEYVARRAALLNQRYELKELVSPSIAPMMDKNIDKMVLSIVRREGGLWCNLCDKGPFTKRGFYLHLIRVHSKDIEIMVREELNRLLEVINRSPRREF</sequence>
<protein>
    <submittedName>
        <fullName evidence="2">Uncharacterized protein</fullName>
    </submittedName>
</protein>
<comment type="caution">
    <text evidence="2">The sequence shown here is derived from an EMBL/GenBank/DDBJ whole genome shotgun (WGS) entry which is preliminary data.</text>
</comment>
<evidence type="ECO:0000313" key="2">
    <source>
        <dbReference type="EMBL" id="HGQ63822.1"/>
    </source>
</evidence>
<name>A0A7C4NKS7_9CREN</name>
<dbReference type="EMBL" id="DTBD01000008">
    <property type="protein sequence ID" value="HGQ63822.1"/>
    <property type="molecule type" value="Genomic_DNA"/>
</dbReference>
<organism evidence="2">
    <name type="scientific">Ignisphaera aggregans</name>
    <dbReference type="NCBI Taxonomy" id="334771"/>
    <lineage>
        <taxon>Archaea</taxon>
        <taxon>Thermoproteota</taxon>
        <taxon>Thermoprotei</taxon>
        <taxon>Desulfurococcales</taxon>
        <taxon>Desulfurococcaceae</taxon>
        <taxon>Ignisphaera</taxon>
    </lineage>
</organism>
<proteinExistence type="predicted"/>